<comment type="caution">
    <text evidence="4">The sequence shown here is derived from an EMBL/GenBank/DDBJ whole genome shotgun (WGS) entry which is preliminary data.</text>
</comment>
<dbReference type="InterPro" id="IPR002880">
    <property type="entry name" value="Pyrv_Fd/Flavodoxin_OxRdtase_N"/>
</dbReference>
<dbReference type="EMBL" id="RBIE01000002">
    <property type="protein sequence ID" value="RKQ61738.1"/>
    <property type="molecule type" value="Genomic_DNA"/>
</dbReference>
<keyword evidence="4" id="KW-0670">Pyruvate</keyword>
<gene>
    <name evidence="4" type="ORF">C7457_1185</name>
</gene>
<dbReference type="FunFam" id="3.40.50.920:FF:000010">
    <property type="entry name" value="Pyruvate ferredoxin oxidoreductase, alpha subunit"/>
    <property type="match status" value="1"/>
</dbReference>
<dbReference type="Gene3D" id="3.40.50.970">
    <property type="match status" value="1"/>
</dbReference>
<dbReference type="GO" id="GO:0019752">
    <property type="term" value="P:carboxylic acid metabolic process"/>
    <property type="evidence" value="ECO:0007669"/>
    <property type="project" value="UniProtKB-ARBA"/>
</dbReference>
<dbReference type="SUPFAM" id="SSF52518">
    <property type="entry name" value="Thiamin diphosphate-binding fold (THDP-binding)"/>
    <property type="match status" value="1"/>
</dbReference>
<dbReference type="InterPro" id="IPR009014">
    <property type="entry name" value="Transketo_C/PFOR_II"/>
</dbReference>
<dbReference type="InterPro" id="IPR033412">
    <property type="entry name" value="PFOR_II"/>
</dbReference>
<dbReference type="PANTHER" id="PTHR32154:SF0">
    <property type="entry name" value="PYRUVATE-FLAVODOXIN OXIDOREDUCTASE-RELATED"/>
    <property type="match status" value="1"/>
</dbReference>
<evidence type="ECO:0000313" key="5">
    <source>
        <dbReference type="Proteomes" id="UP000280881"/>
    </source>
</evidence>
<dbReference type="AlphaFoldDB" id="A0A420W6L9"/>
<name>A0A420W6L9_9BACT</name>
<dbReference type="OrthoDB" id="9794954at2"/>
<keyword evidence="5" id="KW-1185">Reference proteome</keyword>
<organism evidence="4 5">
    <name type="scientific">Thermovibrio guaymasensis</name>
    <dbReference type="NCBI Taxonomy" id="240167"/>
    <lineage>
        <taxon>Bacteria</taxon>
        <taxon>Pseudomonadati</taxon>
        <taxon>Aquificota</taxon>
        <taxon>Aquificia</taxon>
        <taxon>Desulfurobacteriales</taxon>
        <taxon>Desulfurobacteriaceae</taxon>
        <taxon>Thermovibrio</taxon>
    </lineage>
</organism>
<dbReference type="Proteomes" id="UP000280881">
    <property type="component" value="Unassembled WGS sequence"/>
</dbReference>
<dbReference type="Pfam" id="PF01855">
    <property type="entry name" value="POR_N"/>
    <property type="match status" value="1"/>
</dbReference>
<dbReference type="PANTHER" id="PTHR32154">
    <property type="entry name" value="PYRUVATE-FLAVODOXIN OXIDOREDUCTASE-RELATED"/>
    <property type="match status" value="1"/>
</dbReference>
<evidence type="ECO:0000259" key="3">
    <source>
        <dbReference type="Pfam" id="PF17147"/>
    </source>
</evidence>
<accession>A0A420W6L9</accession>
<dbReference type="InterPro" id="IPR029061">
    <property type="entry name" value="THDP-binding"/>
</dbReference>
<dbReference type="Pfam" id="PF17147">
    <property type="entry name" value="PFOR_II"/>
    <property type="match status" value="1"/>
</dbReference>
<dbReference type="InterPro" id="IPR050722">
    <property type="entry name" value="Pyruvate:ferred/Flavod_OxRd"/>
</dbReference>
<keyword evidence="1" id="KW-0560">Oxidoreductase</keyword>
<evidence type="ECO:0000259" key="2">
    <source>
        <dbReference type="Pfam" id="PF01855"/>
    </source>
</evidence>
<reference evidence="4 5" key="1">
    <citation type="submission" date="2018-10" db="EMBL/GenBank/DDBJ databases">
        <title>Genomic Encyclopedia of Type Strains, Phase IV (KMG-IV): sequencing the most valuable type-strain genomes for metagenomic binning, comparative biology and taxonomic classification.</title>
        <authorList>
            <person name="Goeker M."/>
        </authorList>
    </citation>
    <scope>NUCLEOTIDE SEQUENCE [LARGE SCALE GENOMIC DNA]</scope>
    <source>
        <strain evidence="4 5">DSM 15521</strain>
    </source>
</reference>
<proteinExistence type="predicted"/>
<evidence type="ECO:0000313" key="4">
    <source>
        <dbReference type="EMBL" id="RKQ61738.1"/>
    </source>
</evidence>
<dbReference type="SUPFAM" id="SSF52922">
    <property type="entry name" value="TK C-terminal domain-like"/>
    <property type="match status" value="1"/>
</dbReference>
<dbReference type="GO" id="GO:0006979">
    <property type="term" value="P:response to oxidative stress"/>
    <property type="evidence" value="ECO:0007669"/>
    <property type="project" value="TreeGrafter"/>
</dbReference>
<dbReference type="CDD" id="cd07034">
    <property type="entry name" value="TPP_PYR_PFOR_IOR-alpha_like"/>
    <property type="match status" value="1"/>
</dbReference>
<dbReference type="FunFam" id="3.40.50.970:FF:000012">
    <property type="entry name" value="Pyruvate:ferredoxin (Flavodoxin) oxidoreductase"/>
    <property type="match status" value="1"/>
</dbReference>
<feature type="domain" description="Pyruvate:ferredoxin oxidoreductase core" evidence="3">
    <location>
        <begin position="269"/>
        <end position="376"/>
    </location>
</feature>
<dbReference type="Gene3D" id="3.40.50.920">
    <property type="match status" value="1"/>
</dbReference>
<evidence type="ECO:0000256" key="1">
    <source>
        <dbReference type="ARBA" id="ARBA00023002"/>
    </source>
</evidence>
<dbReference type="RefSeq" id="WP_121171035.1">
    <property type="nucleotide sequence ID" value="NZ_RBIE01000002.1"/>
</dbReference>
<feature type="domain" description="Pyruvate flavodoxin/ferredoxin oxidoreductase pyrimidine binding" evidence="2">
    <location>
        <begin position="22"/>
        <end position="246"/>
    </location>
</feature>
<protein>
    <submittedName>
        <fullName evidence="4">Pyruvate ferredoxin oxidoreductase alpha subunit</fullName>
    </submittedName>
</protein>
<sequence length="402" mass="44547">MRPELIKEVTYVPYSGNMAAAEAMRQINPDVVAAYPITPQTELMQFFADFVANGLVDTEYIPVESEHSAMSACVGAAAAGSRAMTATAGPGLAYMWEVLGIASGMRLPIVMTVVNRALSAPINIHGDQSDMMGARDQGWIMLFSENAEEQYDNLVQAFKIAEDERTRLPVMVGMDGFVISHAIERVRLLPDKAVEEFVGEPKVMFPLLDVDNPVTHGPVAMTDSYMEFKRQQREAMMEAYKVIREVGQQFEEAFGRKYEHIETYMIDDADYVLIIIGSTAGTAKYVIKKLREEKGIKVGLIKIRTYRPFPYYDVMDALEASNAKAVGVFDRAETFGAVGGPLYSDVATAMYLRGKTYPIVSFIYGLGGRDTNVHHIEEAIDKVMAKAAGKEVPLINYLNLNE</sequence>
<dbReference type="GO" id="GO:0016903">
    <property type="term" value="F:oxidoreductase activity, acting on the aldehyde or oxo group of donors"/>
    <property type="evidence" value="ECO:0007669"/>
    <property type="project" value="UniProtKB-ARBA"/>
</dbReference>